<evidence type="ECO:0000256" key="2">
    <source>
        <dbReference type="ARBA" id="ARBA00001974"/>
    </source>
</evidence>
<feature type="domain" description="FMN-binding" evidence="10">
    <location>
        <begin position="412"/>
        <end position="486"/>
    </location>
</feature>
<dbReference type="InterPro" id="IPR013785">
    <property type="entry name" value="Aldolase_TIM"/>
</dbReference>
<dbReference type="Pfam" id="PF04205">
    <property type="entry name" value="FMN_bind"/>
    <property type="match status" value="1"/>
</dbReference>
<dbReference type="CDD" id="cd04735">
    <property type="entry name" value="OYE_like_4_FMN"/>
    <property type="match status" value="1"/>
</dbReference>
<organism evidence="11 12">
    <name type="scientific">Staphylococcus lugdunensis</name>
    <dbReference type="NCBI Taxonomy" id="28035"/>
    <lineage>
        <taxon>Bacteria</taxon>
        <taxon>Bacillati</taxon>
        <taxon>Bacillota</taxon>
        <taxon>Bacilli</taxon>
        <taxon>Bacillales</taxon>
        <taxon>Staphylococcaceae</taxon>
        <taxon>Staphylococcus</taxon>
    </lineage>
</organism>
<dbReference type="InterPro" id="IPR003953">
    <property type="entry name" value="FAD-dep_OxRdtase_2_FAD-bd"/>
</dbReference>
<dbReference type="SUPFAM" id="SSF51905">
    <property type="entry name" value="FAD/NAD(P)-binding domain"/>
    <property type="match status" value="1"/>
</dbReference>
<dbReference type="EMBL" id="LRQI01000061">
    <property type="protein sequence ID" value="KXA38009.1"/>
    <property type="molecule type" value="Genomic_DNA"/>
</dbReference>
<evidence type="ECO:0000256" key="7">
    <source>
        <dbReference type="ARBA" id="ARBA00022827"/>
    </source>
</evidence>
<comment type="similarity">
    <text evidence="3">Belongs to the FAD-dependent oxidoreductase 2 family. FRD/SDH subfamily.</text>
</comment>
<comment type="catalytic activity">
    <reaction evidence="9">
        <text>dihydrourocanate + A = urocanate + AH2</text>
        <dbReference type="Rhea" id="RHEA:36059"/>
        <dbReference type="ChEBI" id="CHEBI:13193"/>
        <dbReference type="ChEBI" id="CHEBI:17499"/>
        <dbReference type="ChEBI" id="CHEBI:27247"/>
        <dbReference type="ChEBI" id="CHEBI:72991"/>
        <dbReference type="EC" id="1.3.99.33"/>
    </reaction>
</comment>
<keyword evidence="7" id="KW-0274">FAD</keyword>
<gene>
    <name evidence="11" type="ORF">HMPREF3225_01397</name>
</gene>
<accession>A0ABD4EF93</accession>
<keyword evidence="6" id="KW-0285">Flavoprotein</keyword>
<dbReference type="Gene3D" id="3.90.1010.20">
    <property type="match status" value="1"/>
</dbReference>
<dbReference type="EC" id="1.3.99.33" evidence="4"/>
<name>A0ABD4EF93_STALU</name>
<dbReference type="InterPro" id="IPR050315">
    <property type="entry name" value="FAD-oxidoreductase_2"/>
</dbReference>
<dbReference type="PANTHER" id="PTHR43400">
    <property type="entry name" value="FUMARATE REDUCTASE"/>
    <property type="match status" value="1"/>
</dbReference>
<dbReference type="AlphaFoldDB" id="A0ABD4EF93"/>
<dbReference type="SUPFAM" id="SSF56425">
    <property type="entry name" value="Succinate dehydrogenase/fumarate reductase flavoprotein, catalytic domain"/>
    <property type="match status" value="1"/>
</dbReference>
<reference evidence="11 12" key="1">
    <citation type="submission" date="2016-01" db="EMBL/GenBank/DDBJ databases">
        <authorList>
            <person name="Mitreva M."/>
            <person name="Pepin K.H."/>
            <person name="Mihindukulasuriya K.A."/>
            <person name="Fulton R."/>
            <person name="Fronick C."/>
            <person name="O'Laughlin M."/>
            <person name="Miner T."/>
            <person name="Herter B."/>
            <person name="Rosa B.A."/>
            <person name="Cordes M."/>
            <person name="Tomlinson C."/>
            <person name="Wollam A."/>
            <person name="Palsikar V.B."/>
            <person name="Mardis E.R."/>
            <person name="Wilson R.K."/>
        </authorList>
    </citation>
    <scope>NUCLEOTIDE SEQUENCE [LARGE SCALE GENOMIC DNA]</scope>
    <source>
        <strain evidence="11 12">MJR7738</strain>
    </source>
</reference>
<proteinExistence type="inferred from homology"/>
<evidence type="ECO:0000256" key="3">
    <source>
        <dbReference type="ARBA" id="ARBA00008040"/>
    </source>
</evidence>
<dbReference type="Gene3D" id="3.90.700.10">
    <property type="entry name" value="Succinate dehydrogenase/fumarate reductase flavoprotein, catalytic domain"/>
    <property type="match status" value="1"/>
</dbReference>
<dbReference type="Gene3D" id="3.50.50.60">
    <property type="entry name" value="FAD/NAD(P)-binding domain"/>
    <property type="match status" value="2"/>
</dbReference>
<evidence type="ECO:0000256" key="8">
    <source>
        <dbReference type="ARBA" id="ARBA00023002"/>
    </source>
</evidence>
<evidence type="ECO:0000256" key="4">
    <source>
        <dbReference type="ARBA" id="ARBA00013137"/>
    </source>
</evidence>
<dbReference type="SUPFAM" id="SSF51395">
    <property type="entry name" value="FMN-linked oxidoreductases"/>
    <property type="match status" value="1"/>
</dbReference>
<dbReference type="InterPro" id="IPR027477">
    <property type="entry name" value="Succ_DH/fumarate_Rdtase_cat_sf"/>
</dbReference>
<evidence type="ECO:0000256" key="6">
    <source>
        <dbReference type="ARBA" id="ARBA00022630"/>
    </source>
</evidence>
<protein>
    <recommendedName>
        <fullName evidence="5">Urocanate reductase</fullName>
        <ecNumber evidence="4">1.3.99.33</ecNumber>
    </recommendedName>
</protein>
<dbReference type="InterPro" id="IPR007329">
    <property type="entry name" value="FMN-bd"/>
</dbReference>
<evidence type="ECO:0000256" key="5">
    <source>
        <dbReference type="ARBA" id="ARBA00015872"/>
    </source>
</evidence>
<dbReference type="InterPro" id="IPR036188">
    <property type="entry name" value="FAD/NAD-bd_sf"/>
</dbReference>
<dbReference type="PANTHER" id="PTHR43400:SF7">
    <property type="entry name" value="FAD-DEPENDENT OXIDOREDUCTASE 2 FAD BINDING DOMAIN-CONTAINING PROTEIN"/>
    <property type="match status" value="1"/>
</dbReference>
<dbReference type="Proteomes" id="UP000070063">
    <property type="component" value="Unassembled WGS sequence"/>
</dbReference>
<dbReference type="GO" id="GO:0033765">
    <property type="term" value="F:steroid dehydrogenase activity, acting on the CH-CH group of donors"/>
    <property type="evidence" value="ECO:0007669"/>
    <property type="project" value="UniProtKB-ARBA"/>
</dbReference>
<dbReference type="InterPro" id="IPR001155">
    <property type="entry name" value="OxRdtase_FMN_N"/>
</dbReference>
<dbReference type="Pfam" id="PF00724">
    <property type="entry name" value="Oxidored_FMN"/>
    <property type="match status" value="1"/>
</dbReference>
<comment type="cofactor">
    <cofactor evidence="2">
        <name>FAD</name>
        <dbReference type="ChEBI" id="CHEBI:57692"/>
    </cofactor>
</comment>
<evidence type="ECO:0000256" key="1">
    <source>
        <dbReference type="ARBA" id="ARBA00001917"/>
    </source>
</evidence>
<dbReference type="Pfam" id="PF00890">
    <property type="entry name" value="FAD_binding_2"/>
    <property type="match status" value="1"/>
</dbReference>
<comment type="cofactor">
    <cofactor evidence="1">
        <name>FMN</name>
        <dbReference type="ChEBI" id="CHEBI:58210"/>
    </cofactor>
</comment>
<evidence type="ECO:0000313" key="11">
    <source>
        <dbReference type="EMBL" id="KXA38009.1"/>
    </source>
</evidence>
<keyword evidence="8" id="KW-0560">Oxidoreductase</keyword>
<dbReference type="NCBIfam" id="TIGR01813">
    <property type="entry name" value="flavo_cyto_c"/>
    <property type="match status" value="1"/>
</dbReference>
<evidence type="ECO:0000313" key="12">
    <source>
        <dbReference type="Proteomes" id="UP000070063"/>
    </source>
</evidence>
<dbReference type="InterPro" id="IPR010960">
    <property type="entry name" value="Flavocytochrome_c"/>
</dbReference>
<comment type="caution">
    <text evidence="11">The sequence shown here is derived from an EMBL/GenBank/DDBJ whole genome shotgun (WGS) entry which is preliminary data.</text>
</comment>
<dbReference type="SMART" id="SM00900">
    <property type="entry name" value="FMN_bind"/>
    <property type="match status" value="1"/>
</dbReference>
<dbReference type="Gene3D" id="3.20.20.70">
    <property type="entry name" value="Aldolase class I"/>
    <property type="match status" value="1"/>
</dbReference>
<sequence>MNIFTIHTQEDVIMDKHITDQLTLHCGATLKNRVLMAPMTIQAGYFDGSVTREMIDYYQFRAGSASAIIVESCFVEDHGRGFPGAIGIDTDEKIPGLTRLADAIKSKGSKAILQLYHAGRMANPKLNAGETPISASPVAALRPDAAVPREMTHNQILNMIERFGEATRRAIEAGFDGVEIHGANTYLLQQFFSPHSNRRQDDWGGSREKRTNFPVEVLKKVQQVASEHHAQNFIIGYRFSPEEIEEPGIRFEDTMFLLNTLAQYHPDYFHISANSYKRTSIVNQDDTEPLINKYLSLQNETLAEIPIMGVGSIAQRADAEEALTLGYDLMSVGKAYLVEPNWLEKILNDETVEDFADIHDQQTLHIPSPLWKVMDFMILDKAEEHRKYEKLKALQNKKVAFKAGVYNVYAKGHNGNLPMQVELSKDKIISVHVDDSGESEGIANPVFERLPRDIIDGQTLNVDVISGATVTSQGIIDGIADAITQAGEDPDILRARPKPVVQWSNETIEETTDIVVIGTGGAGLSAAATALDNNKEVIMLEKFPAIGGNTIRTGGQVNAPEPQWQNRFPALAGERDTLRELLSLDEANIAEDYLEDFHKVKDQIKDYLNATEEEKPYLFDSIELHRIQTYLGGKRTDKYGEEISGQYDLVKTLTDNVLTSVKWLTDKGVHFDRSFVDMPVGALWRRGHKPMKAQGLEYVETLSNYVKTNGGRIFTETTAEKLIVEDHKVVGVEARKANGAKVHIRARYGVILATGGFGANTKMLQQYNTYWDNIPDDIKTTNSPAITGDGIRLGAQAGAQLVGMGFTQMMPISDPKTGALFTGLIVTPSNFIFVNKDGKRFVNEFESRDVLSKAALEQPDGLFYIIADANIKELAMNTSEDKINHELEDGTLVKADTLAALAEKLNINPDTFINTIERYNAAVDKGHDDDFGKNAFDLKIEKAPFYATPRKPAVHHTMGGLSINTGAQVLDINGQVIQGLYASGEVAGGIHAGNRLGGNALADIFTFGRIAAQTASEHQVIKE</sequence>
<evidence type="ECO:0000259" key="10">
    <source>
        <dbReference type="SMART" id="SM00900"/>
    </source>
</evidence>
<evidence type="ECO:0000256" key="9">
    <source>
        <dbReference type="ARBA" id="ARBA00049922"/>
    </source>
</evidence>